<accession>A0A9P8RW50</accession>
<comment type="caution">
    <text evidence="1">The sequence shown here is derived from an EMBL/GenBank/DDBJ whole genome shotgun (WGS) entry which is preliminary data.</text>
</comment>
<name>A0A9P8RW50_9EUKA</name>
<proteinExistence type="predicted"/>
<dbReference type="RefSeq" id="XP_067762215.1">
    <property type="nucleotide sequence ID" value="XM_067909459.1"/>
</dbReference>
<gene>
    <name evidence="1" type="ORF">SS50377_25627</name>
</gene>
<dbReference type="KEGG" id="ssao:94299650"/>
<keyword evidence="2" id="KW-1185">Reference proteome</keyword>
<dbReference type="GeneID" id="94299650"/>
<sequence length="592" mass="68893">MDVNQYITKLIDVDVQLSNMYQEQQQVIQQELSLKKTYQDEMGQLIDQLSEQKSQLVTDDIVLQQAQISQYADEYYQSHFSILSNLKSCLQIIEARQNNLSLYDNSQKLIAKNQFIDVIKLVANSFKGSNLISTQFIDKQCKTFDLINTYINNLEQSTIFSSFNPQLIYYQSLSTDFNNIIQFYTSFIEKEQIPNQLCQQIKFLSDMTQTIVHQLELLFKILIQLYENQYYHFLTQMFHNQYMFYIIEDNIVDQLLQRVVIIFDKIYSFIQRIEENSDLKPSIILTTINLLTRFVKILQLKTVQFNEYLTNVDHNFIETVYSKKITPVMKLNTTSINSSLEMYFSYLMELSKEAFKVTVLSQSDMLGTEIISQIKLTIDNFTNIEAINFDMQLYIDDYLVFCQKQIIQIIAQLSLQSAYYLSQNLKQYITTLQIPLEARITHFLTINVNLALETLNSAIFRAATTQDFSSLTDELNQAYSTQSGQFDAQPHAPWSARFSVLLIKLIIKQIYTIGKSVKIQNINTALVGINLFQRSISQLLHMSGGQYVLILRQWVSVSSSINIDEVLIIKEEYGGQWKIDGDEQLILRANLK</sequence>
<dbReference type="EMBL" id="AUWU02000006">
    <property type="protein sequence ID" value="KAH0571442.1"/>
    <property type="molecule type" value="Genomic_DNA"/>
</dbReference>
<evidence type="ECO:0000313" key="1">
    <source>
        <dbReference type="EMBL" id="KAH0571442.1"/>
    </source>
</evidence>
<evidence type="ECO:0000313" key="2">
    <source>
        <dbReference type="Proteomes" id="UP000018208"/>
    </source>
</evidence>
<dbReference type="AlphaFoldDB" id="A0A9P8RW50"/>
<organism evidence="1 2">
    <name type="scientific">Spironucleus salmonicida</name>
    <dbReference type="NCBI Taxonomy" id="348837"/>
    <lineage>
        <taxon>Eukaryota</taxon>
        <taxon>Metamonada</taxon>
        <taxon>Diplomonadida</taxon>
        <taxon>Hexamitidae</taxon>
        <taxon>Hexamitinae</taxon>
        <taxon>Spironucleus</taxon>
    </lineage>
</organism>
<reference evidence="1 2" key="1">
    <citation type="journal article" date="2014" name="PLoS Genet.">
        <title>The Genome of Spironucleus salmonicida Highlights a Fish Pathogen Adapted to Fluctuating Environments.</title>
        <authorList>
            <person name="Xu F."/>
            <person name="Jerlstrom-Hultqvist J."/>
            <person name="Einarsson E."/>
            <person name="Astvaldsson A."/>
            <person name="Svard S.G."/>
            <person name="Andersson J.O."/>
        </authorList>
    </citation>
    <scope>NUCLEOTIDE SEQUENCE [LARGE SCALE GENOMIC DNA]</scope>
    <source>
        <strain evidence="1 2">ATCC 50377</strain>
    </source>
</reference>
<protein>
    <submittedName>
        <fullName evidence="1">Uncharacterized protein</fullName>
    </submittedName>
</protein>
<dbReference type="Proteomes" id="UP000018208">
    <property type="component" value="Unassembled WGS sequence"/>
</dbReference>